<dbReference type="RefSeq" id="WP_179190457.1">
    <property type="nucleotide sequence ID" value="NZ_NGLE02000001.1"/>
</dbReference>
<dbReference type="STRING" id="1834181.A5880_002251"/>
<evidence type="ECO:0000313" key="3">
    <source>
        <dbReference type="EMBL" id="OTO07981.1"/>
    </source>
</evidence>
<dbReference type="PANTHER" id="PTHR24373">
    <property type="entry name" value="SLIT RELATED LEUCINE-RICH REPEAT NEURONAL PROTEIN"/>
    <property type="match status" value="1"/>
</dbReference>
<dbReference type="InterPro" id="IPR011889">
    <property type="entry name" value="Liste_lipo_26"/>
</dbReference>
<dbReference type="InterPro" id="IPR050328">
    <property type="entry name" value="Dev_Immune_Receptor"/>
</dbReference>
<dbReference type="Proteomes" id="UP000195139">
    <property type="component" value="Unassembled WGS sequence"/>
</dbReference>
<dbReference type="EMBL" id="NGLE01000003">
    <property type="protein sequence ID" value="OTO07981.1"/>
    <property type="molecule type" value="Genomic_DNA"/>
</dbReference>
<dbReference type="SUPFAM" id="SSF52058">
    <property type="entry name" value="L domain-like"/>
    <property type="match status" value="1"/>
</dbReference>
<evidence type="ECO:0000313" key="4">
    <source>
        <dbReference type="Proteomes" id="UP000195139"/>
    </source>
</evidence>
<evidence type="ECO:0008006" key="5">
    <source>
        <dbReference type="Google" id="ProtNLM"/>
    </source>
</evidence>
<reference evidence="3" key="1">
    <citation type="submission" date="2017-05" db="EMBL/GenBank/DDBJ databases">
        <title>The Genome Sequence of Enterococcus sp. 4G2_DIV0659.</title>
        <authorList>
            <consortium name="The Broad Institute Genomics Platform"/>
            <consortium name="The Broad Institute Genomic Center for Infectious Diseases"/>
            <person name="Earl A."/>
            <person name="Manson A."/>
            <person name="Schwartman J."/>
            <person name="Gilmore M."/>
            <person name="Abouelleil A."/>
            <person name="Cao P."/>
            <person name="Chapman S."/>
            <person name="Cusick C."/>
            <person name="Shea T."/>
            <person name="Young S."/>
            <person name="Neafsey D."/>
            <person name="Nusbaum C."/>
            <person name="Birren B."/>
        </authorList>
    </citation>
    <scope>NUCLEOTIDE SEQUENCE [LARGE SCALE GENOMIC DNA]</scope>
    <source>
        <strain evidence="3">4G2_DIV0659</strain>
    </source>
</reference>
<dbReference type="Pfam" id="PF03382">
    <property type="entry name" value="DUF285"/>
    <property type="match status" value="1"/>
</dbReference>
<proteinExistence type="predicted"/>
<keyword evidence="4" id="KW-1185">Reference proteome</keyword>
<gene>
    <name evidence="2" type="ORF">A5880_001185</name>
    <name evidence="3" type="ORF">A5880_002251</name>
</gene>
<dbReference type="Gene3D" id="3.80.10.10">
    <property type="entry name" value="Ribonuclease Inhibitor"/>
    <property type="match status" value="1"/>
</dbReference>
<comment type="caution">
    <text evidence="3">The sequence shown here is derived from an EMBL/GenBank/DDBJ whole genome shotgun (WGS) entry which is preliminary data.</text>
</comment>
<sequence>MRANVNSRSVFEGLTELTTIEGIEKLDVSSVINMRGMFYNLPKLKTLDLSKWDTSNVTSMYDMFTGAVALTELKLANWNVQKVTTTERMFEHVKSLEKLDLSQWNTRNVTGMFKMFNGMTSLEVLVLGKDSLFQKGDVCLGERKDSLYTGSWVGPNSEFYRSSTEFMRNYNGANVGLFAREQTAELP</sequence>
<organism evidence="3">
    <name type="scientific">Candidatus Enterococcus mansonii</name>
    <dbReference type="NCBI Taxonomy" id="1834181"/>
    <lineage>
        <taxon>Bacteria</taxon>
        <taxon>Bacillati</taxon>
        <taxon>Bacillota</taxon>
        <taxon>Bacilli</taxon>
        <taxon>Lactobacillales</taxon>
        <taxon>Enterococcaceae</taxon>
        <taxon>Enterococcus</taxon>
    </lineage>
</organism>
<dbReference type="AlphaFoldDB" id="A0A242CCP5"/>
<dbReference type="NCBIfam" id="TIGR02167">
    <property type="entry name" value="Liste_lipo_26"/>
    <property type="match status" value="3"/>
</dbReference>
<name>A0A242CCP5_9ENTE</name>
<protein>
    <recommendedName>
        <fullName evidence="5">Bacterial surface protein 26-residue</fullName>
    </recommendedName>
</protein>
<accession>A0A242CCP5</accession>
<dbReference type="PANTHER" id="PTHR24373:SF275">
    <property type="entry name" value="TIR DOMAIN-CONTAINING PROTEIN"/>
    <property type="match status" value="1"/>
</dbReference>
<dbReference type="InterPro" id="IPR005046">
    <property type="entry name" value="DUF285"/>
</dbReference>
<evidence type="ECO:0000256" key="1">
    <source>
        <dbReference type="ARBA" id="ARBA00022729"/>
    </source>
</evidence>
<keyword evidence="1" id="KW-0732">Signal</keyword>
<dbReference type="InterPro" id="IPR032675">
    <property type="entry name" value="LRR_dom_sf"/>
</dbReference>
<evidence type="ECO:0000313" key="2">
    <source>
        <dbReference type="EMBL" id="MEI5993638.1"/>
    </source>
</evidence>
<reference evidence="2 4" key="2">
    <citation type="submission" date="2018-07" db="EMBL/GenBank/DDBJ databases">
        <title>The Genome Sequence of Enterococcus sp. DIV0659b.</title>
        <authorList>
            <consortium name="The Broad Institute Genomics Platform"/>
            <consortium name="The Broad Institute Genomic Center for Infectious Diseases"/>
            <person name="Earl A."/>
            <person name="Manson A."/>
            <person name="Schwartman J."/>
            <person name="Gilmore M."/>
            <person name="Abouelleil A."/>
            <person name="Cao P."/>
            <person name="Chapman S."/>
            <person name="Cusick C."/>
            <person name="Shea T."/>
            <person name="Young S."/>
            <person name="Neafsey D."/>
            <person name="Nusbaum C."/>
            <person name="Birren B."/>
        </authorList>
    </citation>
    <scope>NUCLEOTIDE SEQUENCE [LARGE SCALE GENOMIC DNA]</scope>
    <source>
        <strain evidence="2 4">4G2_DIV0659</strain>
    </source>
</reference>
<dbReference type="EMBL" id="NGLE02000001">
    <property type="protein sequence ID" value="MEI5993638.1"/>
    <property type="molecule type" value="Genomic_DNA"/>
</dbReference>